<keyword evidence="4" id="KW-0489">Methyltransferase</keyword>
<keyword evidence="6" id="KW-0949">S-adenosyl-L-methionine</keyword>
<evidence type="ECO:0000256" key="9">
    <source>
        <dbReference type="ARBA" id="ARBA00034881"/>
    </source>
</evidence>
<evidence type="ECO:0000256" key="7">
    <source>
        <dbReference type="ARBA" id="ARBA00022946"/>
    </source>
</evidence>
<name>A0AAE1L358_PETCI</name>
<dbReference type="InterPro" id="IPR013123">
    <property type="entry name" value="SpoU_subst-bd"/>
</dbReference>
<keyword evidence="5" id="KW-0808">Transferase</keyword>
<reference evidence="11" key="1">
    <citation type="submission" date="2023-10" db="EMBL/GenBank/DDBJ databases">
        <title>Genome assemblies of two species of porcelain crab, Petrolisthes cinctipes and Petrolisthes manimaculis (Anomura: Porcellanidae).</title>
        <authorList>
            <person name="Angst P."/>
        </authorList>
    </citation>
    <scope>NUCLEOTIDE SEQUENCE</scope>
    <source>
        <strain evidence="11">PB745_01</strain>
        <tissue evidence="11">Gill</tissue>
    </source>
</reference>
<organism evidence="11 12">
    <name type="scientific">Petrolisthes cinctipes</name>
    <name type="common">Flat porcelain crab</name>
    <dbReference type="NCBI Taxonomy" id="88211"/>
    <lineage>
        <taxon>Eukaryota</taxon>
        <taxon>Metazoa</taxon>
        <taxon>Ecdysozoa</taxon>
        <taxon>Arthropoda</taxon>
        <taxon>Crustacea</taxon>
        <taxon>Multicrustacea</taxon>
        <taxon>Malacostraca</taxon>
        <taxon>Eumalacostraca</taxon>
        <taxon>Eucarida</taxon>
        <taxon>Decapoda</taxon>
        <taxon>Pleocyemata</taxon>
        <taxon>Anomura</taxon>
        <taxon>Galatheoidea</taxon>
        <taxon>Porcellanidae</taxon>
        <taxon>Petrolisthes</taxon>
    </lineage>
</organism>
<feature type="domain" description="RNA 2-O ribose methyltransferase substrate binding" evidence="10">
    <location>
        <begin position="22"/>
        <end position="101"/>
    </location>
</feature>
<gene>
    <name evidence="11" type="ORF">Pcinc_005034</name>
</gene>
<comment type="caution">
    <text evidence="11">The sequence shown here is derived from an EMBL/GenBank/DDBJ whole genome shotgun (WGS) entry which is preliminary data.</text>
</comment>
<evidence type="ECO:0000313" key="12">
    <source>
        <dbReference type="Proteomes" id="UP001286313"/>
    </source>
</evidence>
<proteinExistence type="inferred from homology"/>
<evidence type="ECO:0000313" key="11">
    <source>
        <dbReference type="EMBL" id="KAK3891055.1"/>
    </source>
</evidence>
<dbReference type="Gene3D" id="3.40.1280.10">
    <property type="match status" value="1"/>
</dbReference>
<dbReference type="EMBL" id="JAWQEG010000373">
    <property type="protein sequence ID" value="KAK3891055.1"/>
    <property type="molecule type" value="Genomic_DNA"/>
</dbReference>
<dbReference type="InterPro" id="IPR029064">
    <property type="entry name" value="Ribosomal_eL30-like_sf"/>
</dbReference>
<dbReference type="CDD" id="cd18105">
    <property type="entry name" value="SpoU-like_MRM1"/>
    <property type="match status" value="1"/>
</dbReference>
<dbReference type="InterPro" id="IPR047261">
    <property type="entry name" value="MRM1_MeTrfase_dom"/>
</dbReference>
<evidence type="ECO:0000256" key="1">
    <source>
        <dbReference type="ARBA" id="ARBA00004173"/>
    </source>
</evidence>
<protein>
    <recommendedName>
        <fullName evidence="9">rRNA methyltransferase 1, mitochondrial</fullName>
    </recommendedName>
</protein>
<keyword evidence="12" id="KW-1185">Reference proteome</keyword>
<accession>A0AAE1L358</accession>
<dbReference type="GO" id="GO:0016435">
    <property type="term" value="F:rRNA (guanine) methyltransferase activity"/>
    <property type="evidence" value="ECO:0007669"/>
    <property type="project" value="TreeGrafter"/>
</dbReference>
<dbReference type="Pfam" id="PF08032">
    <property type="entry name" value="SpoU_sub_bind"/>
    <property type="match status" value="1"/>
</dbReference>
<evidence type="ECO:0000256" key="8">
    <source>
        <dbReference type="ARBA" id="ARBA00023128"/>
    </source>
</evidence>
<evidence type="ECO:0000259" key="10">
    <source>
        <dbReference type="SMART" id="SM00967"/>
    </source>
</evidence>
<evidence type="ECO:0000256" key="6">
    <source>
        <dbReference type="ARBA" id="ARBA00022691"/>
    </source>
</evidence>
<evidence type="ECO:0000256" key="3">
    <source>
        <dbReference type="ARBA" id="ARBA00022552"/>
    </source>
</evidence>
<dbReference type="InterPro" id="IPR029028">
    <property type="entry name" value="Alpha/beta_knot_MTases"/>
</dbReference>
<dbReference type="Gene3D" id="3.30.1330.30">
    <property type="match status" value="1"/>
</dbReference>
<keyword evidence="8" id="KW-0496">Mitochondrion</keyword>
<keyword evidence="7" id="KW-0809">Transit peptide</keyword>
<keyword evidence="3" id="KW-0698">rRNA processing</keyword>
<dbReference type="SMART" id="SM00967">
    <property type="entry name" value="SpoU_sub_bind"/>
    <property type="match status" value="1"/>
</dbReference>
<dbReference type="PANTHER" id="PTHR46103:SF1">
    <property type="entry name" value="RRNA METHYLTRANSFERASE 1, MITOCHONDRIAL"/>
    <property type="match status" value="1"/>
</dbReference>
<dbReference type="GO" id="GO:0005739">
    <property type="term" value="C:mitochondrion"/>
    <property type="evidence" value="ECO:0007669"/>
    <property type="project" value="UniProtKB-SubCell"/>
</dbReference>
<dbReference type="Pfam" id="PF00588">
    <property type="entry name" value="SpoU_methylase"/>
    <property type="match status" value="1"/>
</dbReference>
<dbReference type="InterPro" id="IPR047182">
    <property type="entry name" value="MRM1"/>
</dbReference>
<dbReference type="InterPro" id="IPR029026">
    <property type="entry name" value="tRNA_m1G_MTases_N"/>
</dbReference>
<dbReference type="AlphaFoldDB" id="A0AAE1L358"/>
<sequence>MVHRVAVGRLEKKSVLCCSGELIYGIYPVQLALETQRRTFHHLMYKQGCEVRSEKIKDMLHTAASRGIRTTGLTSSQFRKVLTGDQTHQGVCCDVSYLPFLVFQEHEYLPMKEYGEVAEIGEGRVGAGFWEVHNNSNYYQKELGENRTDKIIKYNDPLHHSIETKIPQLWIYLDQIQDPMNFGAVLRSAYFFGVDKILTSEHNSCTLSGVVSKASSGVSEVVPVYTLPNPSAVILSQLSKAGWVLAASAHPDAGSNVTPVDNFTPHGNTILIVGSESKGVQEEVLSVCHVVLTVPPVRPLHQAASCLNVSAATAVLLHSLRSKLLKSTSTTPNSIIPAFSGS</sequence>
<evidence type="ECO:0000256" key="2">
    <source>
        <dbReference type="ARBA" id="ARBA00007228"/>
    </source>
</evidence>
<evidence type="ECO:0000256" key="4">
    <source>
        <dbReference type="ARBA" id="ARBA00022603"/>
    </source>
</evidence>
<dbReference type="GO" id="GO:0003723">
    <property type="term" value="F:RNA binding"/>
    <property type="evidence" value="ECO:0007669"/>
    <property type="project" value="InterPro"/>
</dbReference>
<dbReference type="SUPFAM" id="SSF55315">
    <property type="entry name" value="L30e-like"/>
    <property type="match status" value="1"/>
</dbReference>
<dbReference type="Proteomes" id="UP001286313">
    <property type="component" value="Unassembled WGS sequence"/>
</dbReference>
<comment type="subcellular location">
    <subcellularLocation>
        <location evidence="1">Mitochondrion</location>
    </subcellularLocation>
</comment>
<comment type="similarity">
    <text evidence="2">Belongs to the class IV-like SAM-binding methyltransferase superfamily. RNA methyltransferase TrmH family.</text>
</comment>
<evidence type="ECO:0000256" key="5">
    <source>
        <dbReference type="ARBA" id="ARBA00022679"/>
    </source>
</evidence>
<dbReference type="PANTHER" id="PTHR46103">
    <property type="entry name" value="RRNA METHYLTRANSFERASE 1, MITOCHONDRIAL"/>
    <property type="match status" value="1"/>
</dbReference>
<dbReference type="InterPro" id="IPR001537">
    <property type="entry name" value="SpoU_MeTrfase"/>
</dbReference>
<dbReference type="SUPFAM" id="SSF75217">
    <property type="entry name" value="alpha/beta knot"/>
    <property type="match status" value="1"/>
</dbReference>